<evidence type="ECO:0000313" key="3">
    <source>
        <dbReference type="Proteomes" id="UP000015102"/>
    </source>
</evidence>
<keyword evidence="1" id="KW-1133">Transmembrane helix</keyword>
<evidence type="ECO:0000313" key="2">
    <source>
        <dbReference type="EnsemblMetazoa" id="MESCA010990-PA"/>
    </source>
</evidence>
<dbReference type="Proteomes" id="UP000015102">
    <property type="component" value="Unassembled WGS sequence"/>
</dbReference>
<accession>T1H3Z3</accession>
<protein>
    <submittedName>
        <fullName evidence="2">Uncharacterized protein</fullName>
    </submittedName>
</protein>
<proteinExistence type="predicted"/>
<dbReference type="EnsemblMetazoa" id="MESCA010990-RA">
    <property type="protein sequence ID" value="MESCA010990-PA"/>
    <property type="gene ID" value="MESCA010990"/>
</dbReference>
<evidence type="ECO:0000256" key="1">
    <source>
        <dbReference type="SAM" id="Phobius"/>
    </source>
</evidence>
<dbReference type="AlphaFoldDB" id="T1H3Z3"/>
<reference evidence="3" key="1">
    <citation type="submission" date="2013-02" db="EMBL/GenBank/DDBJ databases">
        <authorList>
            <person name="Hughes D."/>
        </authorList>
    </citation>
    <scope>NUCLEOTIDE SEQUENCE</scope>
    <source>
        <strain>Durham</strain>
        <strain evidence="3">NC isolate 2 -- Noor lab</strain>
    </source>
</reference>
<feature type="transmembrane region" description="Helical" evidence="1">
    <location>
        <begin position="45"/>
        <end position="64"/>
    </location>
</feature>
<name>T1H3Z3_MEGSC</name>
<dbReference type="HOGENOM" id="CLU_2852239_0_0_1"/>
<reference evidence="2" key="2">
    <citation type="submission" date="2015-06" db="UniProtKB">
        <authorList>
            <consortium name="EnsemblMetazoa"/>
        </authorList>
    </citation>
    <scope>IDENTIFICATION</scope>
</reference>
<keyword evidence="1" id="KW-0472">Membrane</keyword>
<keyword evidence="1" id="KW-0812">Transmembrane</keyword>
<dbReference type="EMBL" id="CAQQ02382787">
    <property type="status" value="NOT_ANNOTATED_CDS"/>
    <property type="molecule type" value="Genomic_DNA"/>
</dbReference>
<sequence>MLLELHPYFALLLTILRQNPANNYVAQSSRFLAVDFHEVVLGSSAGMPSLFFWLVTSLFLRVVVL</sequence>
<dbReference type="EMBL" id="CAQQ02382786">
    <property type="status" value="NOT_ANNOTATED_CDS"/>
    <property type="molecule type" value="Genomic_DNA"/>
</dbReference>
<keyword evidence="3" id="KW-1185">Reference proteome</keyword>
<organism evidence="2 3">
    <name type="scientific">Megaselia scalaris</name>
    <name type="common">Humpbacked fly</name>
    <name type="synonym">Phora scalaris</name>
    <dbReference type="NCBI Taxonomy" id="36166"/>
    <lineage>
        <taxon>Eukaryota</taxon>
        <taxon>Metazoa</taxon>
        <taxon>Ecdysozoa</taxon>
        <taxon>Arthropoda</taxon>
        <taxon>Hexapoda</taxon>
        <taxon>Insecta</taxon>
        <taxon>Pterygota</taxon>
        <taxon>Neoptera</taxon>
        <taxon>Endopterygota</taxon>
        <taxon>Diptera</taxon>
        <taxon>Brachycera</taxon>
        <taxon>Muscomorpha</taxon>
        <taxon>Platypezoidea</taxon>
        <taxon>Phoridae</taxon>
        <taxon>Megaseliini</taxon>
        <taxon>Megaselia</taxon>
    </lineage>
</organism>